<evidence type="ECO:0000259" key="2">
    <source>
        <dbReference type="Pfam" id="PF06985"/>
    </source>
</evidence>
<proteinExistence type="predicted"/>
<organism evidence="3 4">
    <name type="scientific">Fusarium zealandicum</name>
    <dbReference type="NCBI Taxonomy" id="1053134"/>
    <lineage>
        <taxon>Eukaryota</taxon>
        <taxon>Fungi</taxon>
        <taxon>Dikarya</taxon>
        <taxon>Ascomycota</taxon>
        <taxon>Pezizomycotina</taxon>
        <taxon>Sordariomycetes</taxon>
        <taxon>Hypocreomycetidae</taxon>
        <taxon>Hypocreales</taxon>
        <taxon>Nectriaceae</taxon>
        <taxon>Fusarium</taxon>
        <taxon>Fusarium staphyleae species complex</taxon>
    </lineage>
</organism>
<reference evidence="3" key="1">
    <citation type="journal article" date="2020" name="BMC Genomics">
        <title>Correction to: Identification and distribution of gene clusters required for synthesis of sphingolipid metabolism inhibitors in diverse species of the filamentous fungus Fusarium.</title>
        <authorList>
            <person name="Kim H.S."/>
            <person name="Lohmar J.M."/>
            <person name="Busman M."/>
            <person name="Brown D.W."/>
            <person name="Naumann T.A."/>
            <person name="Divon H.H."/>
            <person name="Lysoe E."/>
            <person name="Uhlig S."/>
            <person name="Proctor R.H."/>
        </authorList>
    </citation>
    <scope>NUCLEOTIDE SEQUENCE</scope>
    <source>
        <strain evidence="3">NRRL 22465</strain>
    </source>
</reference>
<dbReference type="OrthoDB" id="5072071at2759"/>
<feature type="compositionally biased region" description="Polar residues" evidence="1">
    <location>
        <begin position="1053"/>
        <end position="1062"/>
    </location>
</feature>
<dbReference type="Pfam" id="PF06985">
    <property type="entry name" value="HET"/>
    <property type="match status" value="1"/>
</dbReference>
<dbReference type="PANTHER" id="PTHR33112">
    <property type="entry name" value="DOMAIN PROTEIN, PUTATIVE-RELATED"/>
    <property type="match status" value="1"/>
</dbReference>
<feature type="compositionally biased region" description="Basic and acidic residues" evidence="1">
    <location>
        <begin position="1040"/>
        <end position="1052"/>
    </location>
</feature>
<sequence length="1171" mass="129891">MANAADNPEQVQCTELCERLHNIGAHNGKLPSSGVLADALGIDESGYPLGTLDELRKRDKCPVCRIISAACGKARLETVDKGHGGQEPVRVALFPREHCLRLSHPSLSATRIMFITEGLDKLEPELGPYAARIVGGQPISTSQVRSWLQRCEEIHGNKCCHIPFDLSSQEFETRNFGEEKTSNFRLVDLKDNCIRRMPLDTRYVALSYVRGLISTFQLHSGNHKQLQTPRSLDSVISELPRTFTDAVDFARSLGERYLWVDMLCLIQDDQRDIKIGIGMMNSIYKGSYFTIIAASGADAQAGLPGVRHGSRQPSQDIAQLNSKMRMVVTYSLDWHLRDTVYNQRGWKFQELVLPRRTVVFVNDQVYFRCMEADWCEETAAELLPDWTDADNSSVDRLPTSEAGNLEAWSTYQTLCEEYSSRTLRHDGDAIRALSGILRPLSAGLSSYLTEGLPAYYLDAAFLFVSSNGRLRRRSGFASYSWAGWAGQITWPRETYHWPDDTREGSENLFNWLRTKTFIPWEVWKRCGVMNETECVDGYDEPCRMQRLADRYSHVLDEKVVANLRRPQSLQGFPLAFFATHRSGFPRPCFRHGMSYSAQGGSGGLYYLDQINSQAEFDNTASEIIDSLAWLYLDPWLGQRRYAIGQLERKQSGGPTTCARDEDEIDFEFREGPAREIKNVIGDEDGDAVDGRVECVEKLNKKLRKSSDGPVPEVPSFPRYHLLCSRTLSIRLVAGHLPASDPERQSASINGKDRDSPSQGVQGAPLLSPAGEVVGSLHLDDVSSYTPGQEVECLILSYSYQPIAGSALPIVPKIRGNLDEWDLFWIMFVVEENGVYERRGVGQVLDSALANSCAPGPEFKPILLGLKKVSVVHLHLVQHSSHETTPPFATMCREVIAIAQCAPLKPPNLTFNCGRLHLVAQQRFTCVGARGSCVCFFGTCGSVEKVTGTGAIDFLNIPKIRCASCTDCEDNVGDRRSGREILESVLLQRPAIDQSDSLFCEKNDALLRALWGKKSSCPFHAEISSTAAESAAAQPVADEPTAARHSEIAEHQDAQPSFESAVQATAEVPQPENDTSSDSWTAPTSVPGSPAKQDQPCTPSFDSDIRNGLERVVGLETSRWATKPPELLAQKPVVYHAPPLNFTPDPNNVTKVRDATQKIASIKSFLSGRIAV</sequence>
<evidence type="ECO:0000313" key="4">
    <source>
        <dbReference type="Proteomes" id="UP000635477"/>
    </source>
</evidence>
<comment type="caution">
    <text evidence="3">The sequence shown here is derived from an EMBL/GenBank/DDBJ whole genome shotgun (WGS) entry which is preliminary data.</text>
</comment>
<keyword evidence="4" id="KW-1185">Reference proteome</keyword>
<protein>
    <recommendedName>
        <fullName evidence="2">Heterokaryon incompatibility domain-containing protein</fullName>
    </recommendedName>
</protein>
<dbReference type="PANTHER" id="PTHR33112:SF12">
    <property type="entry name" value="HETEROKARYON INCOMPATIBILITY DOMAIN-CONTAINING PROTEIN"/>
    <property type="match status" value="1"/>
</dbReference>
<dbReference type="Proteomes" id="UP000635477">
    <property type="component" value="Unassembled WGS sequence"/>
</dbReference>
<evidence type="ECO:0000256" key="1">
    <source>
        <dbReference type="SAM" id="MobiDB-lite"/>
    </source>
</evidence>
<reference evidence="3" key="2">
    <citation type="submission" date="2020-05" db="EMBL/GenBank/DDBJ databases">
        <authorList>
            <person name="Kim H.-S."/>
            <person name="Proctor R.H."/>
            <person name="Brown D.W."/>
        </authorList>
    </citation>
    <scope>NUCLEOTIDE SEQUENCE</scope>
    <source>
        <strain evidence="3">NRRL 22465</strain>
    </source>
</reference>
<dbReference type="InterPro" id="IPR010730">
    <property type="entry name" value="HET"/>
</dbReference>
<accession>A0A8H4XI12</accession>
<feature type="domain" description="Heterokaryon incompatibility" evidence="2">
    <location>
        <begin position="203"/>
        <end position="350"/>
    </location>
</feature>
<dbReference type="AlphaFoldDB" id="A0A8H4XI12"/>
<feature type="region of interest" description="Disordered" evidence="1">
    <location>
        <begin position="738"/>
        <end position="764"/>
    </location>
</feature>
<feature type="compositionally biased region" description="Low complexity" evidence="1">
    <location>
        <begin position="1029"/>
        <end position="1038"/>
    </location>
</feature>
<dbReference type="EMBL" id="JABEYC010000579">
    <property type="protein sequence ID" value="KAF4976017.1"/>
    <property type="molecule type" value="Genomic_DNA"/>
</dbReference>
<feature type="compositionally biased region" description="Polar residues" evidence="1">
    <location>
        <begin position="1071"/>
        <end position="1086"/>
    </location>
</feature>
<name>A0A8H4XI12_9HYPO</name>
<evidence type="ECO:0000313" key="3">
    <source>
        <dbReference type="EMBL" id="KAF4976017.1"/>
    </source>
</evidence>
<gene>
    <name evidence="3" type="ORF">FZEAL_7273</name>
</gene>
<feature type="region of interest" description="Disordered" evidence="1">
    <location>
        <begin position="1029"/>
        <end position="1104"/>
    </location>
</feature>